<dbReference type="AlphaFoldDB" id="X1GHC6"/>
<comment type="caution">
    <text evidence="2">The sequence shown here is derived from an EMBL/GenBank/DDBJ whole genome shotgun (WGS) entry which is preliminary data.</text>
</comment>
<dbReference type="EMBL" id="BARU01019826">
    <property type="protein sequence ID" value="GAH57326.1"/>
    <property type="molecule type" value="Genomic_DNA"/>
</dbReference>
<proteinExistence type="predicted"/>
<protein>
    <submittedName>
        <fullName evidence="2">Uncharacterized protein</fullName>
    </submittedName>
</protein>
<evidence type="ECO:0000256" key="1">
    <source>
        <dbReference type="SAM" id="MobiDB-lite"/>
    </source>
</evidence>
<feature type="compositionally biased region" description="Basic and acidic residues" evidence="1">
    <location>
        <begin position="1"/>
        <end position="10"/>
    </location>
</feature>
<reference evidence="2" key="1">
    <citation type="journal article" date="2014" name="Front. Microbiol.">
        <title>High frequency of phylogenetically diverse reductive dehalogenase-homologous genes in deep subseafloor sedimentary metagenomes.</title>
        <authorList>
            <person name="Kawai M."/>
            <person name="Futagami T."/>
            <person name="Toyoda A."/>
            <person name="Takaki Y."/>
            <person name="Nishi S."/>
            <person name="Hori S."/>
            <person name="Arai W."/>
            <person name="Tsubouchi T."/>
            <person name="Morono Y."/>
            <person name="Uchiyama I."/>
            <person name="Ito T."/>
            <person name="Fujiyama A."/>
            <person name="Inagaki F."/>
            <person name="Takami H."/>
        </authorList>
    </citation>
    <scope>NUCLEOTIDE SEQUENCE</scope>
    <source>
        <strain evidence="2">Expedition CK06-06</strain>
    </source>
</reference>
<organism evidence="2">
    <name type="scientific">marine sediment metagenome</name>
    <dbReference type="NCBI Taxonomy" id="412755"/>
    <lineage>
        <taxon>unclassified sequences</taxon>
        <taxon>metagenomes</taxon>
        <taxon>ecological metagenomes</taxon>
    </lineage>
</organism>
<sequence length="40" mass="4294">MTKNGKEAVKENGVTGQDAVEQYEALTSSPDAFKTHQDAP</sequence>
<name>X1GHC6_9ZZZZ</name>
<accession>X1GHC6</accession>
<gene>
    <name evidence="2" type="ORF">S03H2_32626</name>
</gene>
<feature type="region of interest" description="Disordered" evidence="1">
    <location>
        <begin position="1"/>
        <end position="40"/>
    </location>
</feature>
<evidence type="ECO:0000313" key="2">
    <source>
        <dbReference type="EMBL" id="GAH57326.1"/>
    </source>
</evidence>